<accession>A0A0W0WX48</accession>
<dbReference type="Pfam" id="PF00856">
    <property type="entry name" value="SET"/>
    <property type="match status" value="1"/>
</dbReference>
<organism evidence="2 3">
    <name type="scientific">Legionella oakridgensis</name>
    <dbReference type="NCBI Taxonomy" id="29423"/>
    <lineage>
        <taxon>Bacteria</taxon>
        <taxon>Pseudomonadati</taxon>
        <taxon>Pseudomonadota</taxon>
        <taxon>Gammaproteobacteria</taxon>
        <taxon>Legionellales</taxon>
        <taxon>Legionellaceae</taxon>
        <taxon>Legionella</taxon>
    </lineage>
</organism>
<dbReference type="InterPro" id="IPR002110">
    <property type="entry name" value="Ankyrin_rpt"/>
</dbReference>
<dbReference type="SUPFAM" id="SSF48403">
    <property type="entry name" value="Ankyrin repeat"/>
    <property type="match status" value="1"/>
</dbReference>
<dbReference type="SMART" id="SM00317">
    <property type="entry name" value="SET"/>
    <property type="match status" value="1"/>
</dbReference>
<dbReference type="InterPro" id="IPR044427">
    <property type="entry name" value="LegAS4-like_SET"/>
</dbReference>
<dbReference type="CDD" id="cd10522">
    <property type="entry name" value="SET_LegAS4-like"/>
    <property type="match status" value="1"/>
</dbReference>
<dbReference type="AlphaFoldDB" id="A0A0W0WX48"/>
<evidence type="ECO:0000313" key="3">
    <source>
        <dbReference type="Proteomes" id="UP000054858"/>
    </source>
</evidence>
<proteinExistence type="predicted"/>
<feature type="domain" description="SET" evidence="1">
    <location>
        <begin position="45"/>
        <end position="159"/>
    </location>
</feature>
<protein>
    <submittedName>
        <fullName evidence="2">SET domain protein</fullName>
    </submittedName>
</protein>
<dbReference type="PATRIC" id="fig|29423.5.peg.2127"/>
<dbReference type="InterPro" id="IPR036770">
    <property type="entry name" value="Ankyrin_rpt-contain_sf"/>
</dbReference>
<dbReference type="Proteomes" id="UP000054858">
    <property type="component" value="Unassembled WGS sequence"/>
</dbReference>
<evidence type="ECO:0000313" key="2">
    <source>
        <dbReference type="EMBL" id="KTD36891.1"/>
    </source>
</evidence>
<dbReference type="PROSITE" id="PS50280">
    <property type="entry name" value="SET"/>
    <property type="match status" value="1"/>
</dbReference>
<dbReference type="Gene3D" id="2.170.270.10">
    <property type="entry name" value="SET domain"/>
    <property type="match status" value="1"/>
</dbReference>
<dbReference type="SUPFAM" id="SSF82199">
    <property type="entry name" value="SET domain"/>
    <property type="match status" value="1"/>
</dbReference>
<comment type="caution">
    <text evidence="2">The sequence shown here is derived from an EMBL/GenBank/DDBJ whole genome shotgun (WGS) entry which is preliminary data.</text>
</comment>
<dbReference type="InterPro" id="IPR001214">
    <property type="entry name" value="SET_dom"/>
</dbReference>
<dbReference type="RefSeq" id="WP_025386229.1">
    <property type="nucleotide sequence ID" value="NZ_LCUA01000001.1"/>
</dbReference>
<gene>
    <name evidence="2" type="ORF">Loak_2027</name>
</gene>
<dbReference type="Gene3D" id="1.25.40.20">
    <property type="entry name" value="Ankyrin repeat-containing domain"/>
    <property type="match status" value="1"/>
</dbReference>
<dbReference type="InterPro" id="IPR046341">
    <property type="entry name" value="SET_dom_sf"/>
</dbReference>
<reference evidence="2 3" key="1">
    <citation type="submission" date="2015-11" db="EMBL/GenBank/DDBJ databases">
        <title>Genomic analysis of 38 Legionella species identifies large and diverse effector repertoires.</title>
        <authorList>
            <person name="Burstein D."/>
            <person name="Amaro F."/>
            <person name="Zusman T."/>
            <person name="Lifshitz Z."/>
            <person name="Cohen O."/>
            <person name="Gilbert J.A."/>
            <person name="Pupko T."/>
            <person name="Shuman H.A."/>
            <person name="Segal G."/>
        </authorList>
    </citation>
    <scope>NUCLEOTIDE SEQUENCE [LARGE SCALE GENOMIC DNA]</scope>
    <source>
        <strain evidence="2 3">Oak Ridge-10</strain>
    </source>
</reference>
<name>A0A0W0WX48_9GAMM</name>
<sequence>MPGTVVYNLGIAAGRKALETVISKHLQAQYPSEDMHFKCTAEDGTPIFIALVPRLSHIPNAFGAFASRRIAKGEEFVYAGKRLTSKEASSARTEYLYELSRDVVEDCEEVGNATRFVNHSAQYFNLYPEIRETPEGKEYIAYVALRDIEPGEQLLIHYGPNYNYPEGLVYLHPSDGHRTSEDLIQTFQLAPRLLSLTIKDKHRVGEYYLSPLCQAILDDKKLPLVAGEAAALSMHLMKSDAMFLGYISPLMLAVALGRTAHAAILLAQSDSLKLDLIGMVDEEHDAALHYALYHQRPDCAALILEAIERQIDEAIESKNDFLILKARHLLILQNKHELSPLHLAVKFHDYQAIEKLLLLFKKLSAFPLGKLCGMVQKDPFVLVDNDNLCPLLLAIKNNDWLAIKRFATFIRENDWVVYNKKRKNPDVNHEEAVENYANVFSCLHPSMIELVLEELHTSTNLFDNRKFNIKLLKALTLKNSETAGEFLNVAAQVGMISRKEKIELEADIRPKPARSSEVGLFAPAAKSGKRKRHFAASVPEIDRTTVLANGHSVALRGEAAKIAITELPADASTVTSVGQVVVEPSEGQPLAASLRFFSPWSLPSLLPQLWSSQPLYPSSR</sequence>
<dbReference type="SMART" id="SM00248">
    <property type="entry name" value="ANK"/>
    <property type="match status" value="3"/>
</dbReference>
<dbReference type="EMBL" id="LNYP01000031">
    <property type="protein sequence ID" value="KTD36891.1"/>
    <property type="molecule type" value="Genomic_DNA"/>
</dbReference>
<evidence type="ECO:0000259" key="1">
    <source>
        <dbReference type="PROSITE" id="PS50280"/>
    </source>
</evidence>